<dbReference type="Gene3D" id="3.30.160.60">
    <property type="entry name" value="Classic Zinc Finger"/>
    <property type="match status" value="1"/>
</dbReference>
<keyword evidence="5" id="KW-1185">Reference proteome</keyword>
<accession>A0A5C3NXR4</accession>
<feature type="transmembrane region" description="Helical" evidence="2">
    <location>
        <begin position="146"/>
        <end position="168"/>
    </location>
</feature>
<evidence type="ECO:0000256" key="2">
    <source>
        <dbReference type="SAM" id="Phobius"/>
    </source>
</evidence>
<keyword evidence="2" id="KW-1133">Transmembrane helix</keyword>
<keyword evidence="1" id="KW-0479">Metal-binding</keyword>
<keyword evidence="1" id="KW-0862">Zinc</keyword>
<evidence type="ECO:0000313" key="4">
    <source>
        <dbReference type="EMBL" id="TFK82195.1"/>
    </source>
</evidence>
<dbReference type="EMBL" id="ML211511">
    <property type="protein sequence ID" value="TFK82195.1"/>
    <property type="molecule type" value="Genomic_DNA"/>
</dbReference>
<feature type="domain" description="C2H2-type" evidence="3">
    <location>
        <begin position="45"/>
        <end position="73"/>
    </location>
</feature>
<protein>
    <recommendedName>
        <fullName evidence="3">C2H2-type domain-containing protein</fullName>
    </recommendedName>
</protein>
<dbReference type="AlphaFoldDB" id="A0A5C3NXR4"/>
<evidence type="ECO:0000313" key="5">
    <source>
        <dbReference type="Proteomes" id="UP000308197"/>
    </source>
</evidence>
<feature type="transmembrane region" description="Helical" evidence="2">
    <location>
        <begin position="114"/>
        <end position="140"/>
    </location>
</feature>
<keyword evidence="2" id="KW-0812">Transmembrane</keyword>
<dbReference type="Proteomes" id="UP000308197">
    <property type="component" value="Unassembled WGS sequence"/>
</dbReference>
<reference evidence="4 5" key="1">
    <citation type="journal article" date="2019" name="Nat. Ecol. Evol.">
        <title>Megaphylogeny resolves global patterns of mushroom evolution.</title>
        <authorList>
            <person name="Varga T."/>
            <person name="Krizsan K."/>
            <person name="Foldi C."/>
            <person name="Dima B."/>
            <person name="Sanchez-Garcia M."/>
            <person name="Sanchez-Ramirez S."/>
            <person name="Szollosi G.J."/>
            <person name="Szarkandi J.G."/>
            <person name="Papp V."/>
            <person name="Albert L."/>
            <person name="Andreopoulos W."/>
            <person name="Angelini C."/>
            <person name="Antonin V."/>
            <person name="Barry K.W."/>
            <person name="Bougher N.L."/>
            <person name="Buchanan P."/>
            <person name="Buyck B."/>
            <person name="Bense V."/>
            <person name="Catcheside P."/>
            <person name="Chovatia M."/>
            <person name="Cooper J."/>
            <person name="Damon W."/>
            <person name="Desjardin D."/>
            <person name="Finy P."/>
            <person name="Geml J."/>
            <person name="Haridas S."/>
            <person name="Hughes K."/>
            <person name="Justo A."/>
            <person name="Karasinski D."/>
            <person name="Kautmanova I."/>
            <person name="Kiss B."/>
            <person name="Kocsube S."/>
            <person name="Kotiranta H."/>
            <person name="LaButti K.M."/>
            <person name="Lechner B.E."/>
            <person name="Liimatainen K."/>
            <person name="Lipzen A."/>
            <person name="Lukacs Z."/>
            <person name="Mihaltcheva S."/>
            <person name="Morgado L.N."/>
            <person name="Niskanen T."/>
            <person name="Noordeloos M.E."/>
            <person name="Ohm R.A."/>
            <person name="Ortiz-Santana B."/>
            <person name="Ovrebo C."/>
            <person name="Racz N."/>
            <person name="Riley R."/>
            <person name="Savchenko A."/>
            <person name="Shiryaev A."/>
            <person name="Soop K."/>
            <person name="Spirin V."/>
            <person name="Szebenyi C."/>
            <person name="Tomsovsky M."/>
            <person name="Tulloss R.E."/>
            <person name="Uehling J."/>
            <person name="Grigoriev I.V."/>
            <person name="Vagvolgyi C."/>
            <person name="Papp T."/>
            <person name="Martin F.M."/>
            <person name="Miettinen O."/>
            <person name="Hibbett D.S."/>
            <person name="Nagy L.G."/>
        </authorList>
    </citation>
    <scope>NUCLEOTIDE SEQUENCE [LARGE SCALE GENOMIC DNA]</scope>
    <source>
        <strain evidence="4 5">HHB13444</strain>
    </source>
</reference>
<keyword evidence="1" id="KW-0863">Zinc-finger</keyword>
<evidence type="ECO:0000259" key="3">
    <source>
        <dbReference type="PROSITE" id="PS50157"/>
    </source>
</evidence>
<proteinExistence type="predicted"/>
<dbReference type="GO" id="GO:0008270">
    <property type="term" value="F:zinc ion binding"/>
    <property type="evidence" value="ECO:0007669"/>
    <property type="project" value="UniProtKB-KW"/>
</dbReference>
<dbReference type="InParanoid" id="A0A5C3NXR4"/>
<organism evidence="4 5">
    <name type="scientific">Polyporus arcularius HHB13444</name>
    <dbReference type="NCBI Taxonomy" id="1314778"/>
    <lineage>
        <taxon>Eukaryota</taxon>
        <taxon>Fungi</taxon>
        <taxon>Dikarya</taxon>
        <taxon>Basidiomycota</taxon>
        <taxon>Agaricomycotina</taxon>
        <taxon>Agaricomycetes</taxon>
        <taxon>Polyporales</taxon>
        <taxon>Polyporaceae</taxon>
        <taxon>Polyporus</taxon>
    </lineage>
</organism>
<dbReference type="InterPro" id="IPR013087">
    <property type="entry name" value="Znf_C2H2_type"/>
</dbReference>
<gene>
    <name evidence="4" type="ORF">K466DRAFT_603871</name>
</gene>
<name>A0A5C3NXR4_9APHY</name>
<keyword evidence="2" id="KW-0472">Membrane</keyword>
<evidence type="ECO:0000256" key="1">
    <source>
        <dbReference type="PROSITE-ProRule" id="PRU00042"/>
    </source>
</evidence>
<sequence length="184" mass="20526">MPPSRTRDAKVPCPHPGCQSIFLARDLPRHLRTHLSPEQRRAYEYECKACGHRSLQKVNVVQHIISKHVNDRFHECLYPGEPACNLTFTTSSIRTKHRNDAHPPDTEYPGWQSVLYLTLILLVIGDIIFVLVLVLVHILVLALAVLVFLVDIVLLVLLVLHFLLVLFLSSSCASLGTGSSCGAC</sequence>
<dbReference type="PROSITE" id="PS50157">
    <property type="entry name" value="ZINC_FINGER_C2H2_2"/>
    <property type="match status" value="1"/>
</dbReference>
<dbReference type="SMART" id="SM00355">
    <property type="entry name" value="ZnF_C2H2"/>
    <property type="match status" value="3"/>
</dbReference>